<keyword evidence="1" id="KW-0812">Transmembrane</keyword>
<evidence type="ECO:0000313" key="3">
    <source>
        <dbReference type="Proteomes" id="UP001195571"/>
    </source>
</evidence>
<dbReference type="Pfam" id="PF12811">
    <property type="entry name" value="BaxI_1"/>
    <property type="match status" value="1"/>
</dbReference>
<dbReference type="PANTHER" id="PTHR41282">
    <property type="entry name" value="CONSERVED TRANSMEMBRANE PROTEIN-RELATED"/>
    <property type="match status" value="1"/>
</dbReference>
<protein>
    <submittedName>
        <fullName evidence="2">Bax inhibitor-1/YccA family protein</fullName>
    </submittedName>
</protein>
<feature type="transmembrane region" description="Helical" evidence="1">
    <location>
        <begin position="104"/>
        <end position="125"/>
    </location>
</feature>
<feature type="transmembrane region" description="Helical" evidence="1">
    <location>
        <begin position="131"/>
        <end position="151"/>
    </location>
</feature>
<feature type="transmembrane region" description="Helical" evidence="1">
    <location>
        <begin position="239"/>
        <end position="259"/>
    </location>
</feature>
<accession>A0ABS5CYG6</accession>
<feature type="transmembrane region" description="Helical" evidence="1">
    <location>
        <begin position="38"/>
        <end position="60"/>
    </location>
</feature>
<feature type="transmembrane region" description="Helical" evidence="1">
    <location>
        <begin position="163"/>
        <end position="187"/>
    </location>
</feature>
<dbReference type="InterPro" id="IPR010539">
    <property type="entry name" value="BaxI_1-like"/>
</dbReference>
<name>A0ABS5CYG6_9MOLU</name>
<evidence type="ECO:0000313" key="2">
    <source>
        <dbReference type="EMBL" id="MBP5836019.1"/>
    </source>
</evidence>
<keyword evidence="1" id="KW-1133">Transmembrane helix</keyword>
<feature type="transmembrane region" description="Helical" evidence="1">
    <location>
        <begin position="72"/>
        <end position="92"/>
    </location>
</feature>
<keyword evidence="3" id="KW-1185">Reference proteome</keyword>
<dbReference type="PANTHER" id="PTHR41282:SF1">
    <property type="entry name" value="CONSERVED TRANSMEMBRANE PROTEIN-RELATED"/>
    <property type="match status" value="1"/>
</dbReference>
<comment type="caution">
    <text evidence="2">The sequence shown here is derived from an EMBL/GenBank/DDBJ whole genome shotgun (WGS) entry which is preliminary data.</text>
</comment>
<evidence type="ECO:0000256" key="1">
    <source>
        <dbReference type="SAM" id="Phobius"/>
    </source>
</evidence>
<dbReference type="RefSeq" id="WP_203552283.1">
    <property type="nucleotide sequence ID" value="NZ_JACAOD020000008.1"/>
</dbReference>
<reference evidence="2" key="1">
    <citation type="submission" date="2021-04" db="EMBL/GenBank/DDBJ databases">
        <title>Genomic features of Candidatus Phytoplasma meliae isolate ChTYXIII (1SrXIII-G).</title>
        <authorList>
            <person name="Fernandez F.D."/>
            <person name="Conci L.R."/>
        </authorList>
    </citation>
    <scope>NUCLEOTIDE SEQUENCE [LARGE SCALE GENOMIC DNA]</scope>
    <source>
        <strain evidence="2">ChTYXIII-Mo</strain>
    </source>
</reference>
<organism evidence="2 3">
    <name type="scientific">Candidatus Phytoplasma meliae</name>
    <dbReference type="NCBI Taxonomy" id="1848402"/>
    <lineage>
        <taxon>Bacteria</taxon>
        <taxon>Bacillati</taxon>
        <taxon>Mycoplasmatota</taxon>
        <taxon>Mollicutes</taxon>
        <taxon>Acholeplasmatales</taxon>
        <taxon>Acholeplasmataceae</taxon>
        <taxon>Candidatus Phytoplasma</taxon>
        <taxon>16SrXIII (Mexican periwinkle virescence group)</taxon>
    </lineage>
</organism>
<keyword evidence="1" id="KW-0472">Membrane</keyword>
<feature type="transmembrane region" description="Helical" evidence="1">
    <location>
        <begin position="199"/>
        <end position="218"/>
    </location>
</feature>
<gene>
    <name evidence="2" type="ORF">CHTY_002135</name>
</gene>
<sequence length="267" mass="30650">MKSNNIIKVNDSLETIQNTFLSFDETSDYKLQANRKGIAFKTILLLLIASITAISFFMILKNRLNIVNHGGSSLYYGMLILCFASVFVYQMGMTQIHNSKMLSLLYAFIEGLILSVLFIFVNAFYQKWIDIAFIAIFSTVIVFLIMAHAYYKGVLKVTNRFRTIMFNCGVALLIAYLVRLVLIMLNIGTSLEDMIHNSILTIPISLVMLVFVSLHLALNFDYTEKMIQQGMPKKYEWQISLIFTSTLIHIFIRIFSLLLRLMGDKKK</sequence>
<dbReference type="EMBL" id="JACAOD020000008">
    <property type="protein sequence ID" value="MBP5836019.1"/>
    <property type="molecule type" value="Genomic_DNA"/>
</dbReference>
<dbReference type="Proteomes" id="UP001195571">
    <property type="component" value="Unassembled WGS sequence"/>
</dbReference>
<proteinExistence type="predicted"/>